<dbReference type="STRING" id="1484693.RS694_02345"/>
<protein>
    <recommendedName>
        <fullName evidence="2">Chalcone isomerase domain-containing protein</fullName>
    </recommendedName>
</protein>
<dbReference type="eggNOG" id="COG0810">
    <property type="taxonomic scope" value="Bacteria"/>
</dbReference>
<keyword evidence="1" id="KW-0732">Signal</keyword>
<feature type="domain" description="Chalcone isomerase" evidence="2">
    <location>
        <begin position="25"/>
        <end position="192"/>
    </location>
</feature>
<dbReference type="SUPFAM" id="SSF54626">
    <property type="entry name" value="Chalcone isomerase"/>
    <property type="match status" value="1"/>
</dbReference>
<dbReference type="Proteomes" id="UP000186110">
    <property type="component" value="Chromosome"/>
</dbReference>
<organism evidence="3 4">
    <name type="scientific">Rhodoferax saidenbachensis</name>
    <dbReference type="NCBI Taxonomy" id="1484693"/>
    <lineage>
        <taxon>Bacteria</taxon>
        <taxon>Pseudomonadati</taxon>
        <taxon>Pseudomonadota</taxon>
        <taxon>Betaproteobacteria</taxon>
        <taxon>Burkholderiales</taxon>
        <taxon>Comamonadaceae</taxon>
        <taxon>Rhodoferax</taxon>
    </lineage>
</organism>
<proteinExistence type="predicted"/>
<evidence type="ECO:0000256" key="1">
    <source>
        <dbReference type="SAM" id="SignalP"/>
    </source>
</evidence>
<reference evidence="3 4" key="1">
    <citation type="submission" date="2017-01" db="EMBL/GenBank/DDBJ databases">
        <authorList>
            <person name="Mah S.A."/>
            <person name="Swanson W.J."/>
            <person name="Moy G.W."/>
            <person name="Vacquier V.D."/>
        </authorList>
    </citation>
    <scope>NUCLEOTIDE SEQUENCE [LARGE SCALE GENOMIC DNA]</scope>
    <source>
        <strain evidence="3 4">DSM 22694</strain>
    </source>
</reference>
<evidence type="ECO:0000259" key="2">
    <source>
        <dbReference type="Pfam" id="PF16036"/>
    </source>
</evidence>
<sequence length="194" mass="20879">MHLSKLLLAGFVAFSFSAAAPAATVELHGVKIEDSVTVGGAKLQLNGVGTRYKGPFKVYVGDLYTTKKVASLDELIAVPGPKRLSMTMLREIEAGPFGKLLTRGVEDNVPKTEMSKLVPGLIRMGDIFTANKVLNPGEVITLDWIPGTGMVVTAKGKVQGEPFKEPEFFKAMMSIWFGPVPADFKLKDALLGIK</sequence>
<dbReference type="AlphaFoldDB" id="A0A1P8K688"/>
<feature type="signal peptide" evidence="1">
    <location>
        <begin position="1"/>
        <end position="22"/>
    </location>
</feature>
<dbReference type="Pfam" id="PF16036">
    <property type="entry name" value="Chalcone_3"/>
    <property type="match status" value="1"/>
</dbReference>
<name>A0A1P8K688_9BURK</name>
<feature type="chain" id="PRO_5010340690" description="Chalcone isomerase domain-containing protein" evidence="1">
    <location>
        <begin position="23"/>
        <end position="194"/>
    </location>
</feature>
<evidence type="ECO:0000313" key="3">
    <source>
        <dbReference type="EMBL" id="APW41509.1"/>
    </source>
</evidence>
<dbReference type="EMBL" id="CP019239">
    <property type="protein sequence ID" value="APW41509.1"/>
    <property type="molecule type" value="Genomic_DNA"/>
</dbReference>
<evidence type="ECO:0000313" key="4">
    <source>
        <dbReference type="Proteomes" id="UP000186110"/>
    </source>
</evidence>
<keyword evidence="4" id="KW-1185">Reference proteome</keyword>
<dbReference type="Gene3D" id="3.50.70.10">
    <property type="match status" value="1"/>
</dbReference>
<dbReference type="GO" id="GO:0016872">
    <property type="term" value="F:intramolecular lyase activity"/>
    <property type="evidence" value="ECO:0007669"/>
    <property type="project" value="InterPro"/>
</dbReference>
<gene>
    <name evidence="3" type="ORF">RS694_02345</name>
</gene>
<accession>A0A1P8K688</accession>
<dbReference type="KEGG" id="rsb:RS694_02345"/>
<dbReference type="InterPro" id="IPR016088">
    <property type="entry name" value="Chalcone_isomerase_3-sand"/>
</dbReference>
<dbReference type="InterPro" id="IPR016087">
    <property type="entry name" value="Chalcone_isomerase"/>
</dbReference>
<dbReference type="RefSeq" id="WP_029709248.1">
    <property type="nucleotide sequence ID" value="NZ_CP019239.1"/>
</dbReference>
<dbReference type="InterPro" id="IPR036298">
    <property type="entry name" value="Chalcone_isomerase_sf"/>
</dbReference>